<feature type="region of interest" description="Disordered" evidence="1">
    <location>
        <begin position="43"/>
        <end position="109"/>
    </location>
</feature>
<accession>A0A9X9LHV5</accession>
<comment type="caution">
    <text evidence="2">The sequence shown here is derived from an EMBL/GenBank/DDBJ whole genome shotgun (WGS) entry which is preliminary data.</text>
</comment>
<evidence type="ECO:0000313" key="3">
    <source>
        <dbReference type="Proteomes" id="UP000269945"/>
    </source>
</evidence>
<evidence type="ECO:0000313" key="2">
    <source>
        <dbReference type="EMBL" id="VCW68572.1"/>
    </source>
</evidence>
<keyword evidence="3" id="KW-1185">Reference proteome</keyword>
<dbReference type="AlphaFoldDB" id="A0A9X9LHV5"/>
<protein>
    <submittedName>
        <fullName evidence="2">Uncharacterized protein</fullName>
    </submittedName>
</protein>
<evidence type="ECO:0000256" key="1">
    <source>
        <dbReference type="SAM" id="MobiDB-lite"/>
    </source>
</evidence>
<dbReference type="EMBL" id="CYRY02004036">
    <property type="protein sequence ID" value="VCW68572.1"/>
    <property type="molecule type" value="Genomic_DNA"/>
</dbReference>
<reference evidence="2 3" key="1">
    <citation type="submission" date="2018-10" db="EMBL/GenBank/DDBJ databases">
        <authorList>
            <person name="Ekblom R."/>
            <person name="Jareborg N."/>
        </authorList>
    </citation>
    <scope>NUCLEOTIDE SEQUENCE [LARGE SCALE GENOMIC DNA]</scope>
    <source>
        <tissue evidence="2">Muscle</tissue>
    </source>
</reference>
<organism evidence="2 3">
    <name type="scientific">Gulo gulo</name>
    <name type="common">Wolverine</name>
    <name type="synonym">Gluton</name>
    <dbReference type="NCBI Taxonomy" id="48420"/>
    <lineage>
        <taxon>Eukaryota</taxon>
        <taxon>Metazoa</taxon>
        <taxon>Chordata</taxon>
        <taxon>Craniata</taxon>
        <taxon>Vertebrata</taxon>
        <taxon>Euteleostomi</taxon>
        <taxon>Mammalia</taxon>
        <taxon>Eutheria</taxon>
        <taxon>Laurasiatheria</taxon>
        <taxon>Carnivora</taxon>
        <taxon>Caniformia</taxon>
        <taxon>Musteloidea</taxon>
        <taxon>Mustelidae</taxon>
        <taxon>Guloninae</taxon>
        <taxon>Gulo</taxon>
    </lineage>
</organism>
<sequence>AARTWPRPRPLRKRLWAEAGLSSPLSGLFCGFGDASAARRPFAPLPRLTPHPQLGPEGPGGEIRRRKPRNQVQGEKRETKGMDSPPAHPHFCSWQQLPEAPGKGNLITM</sequence>
<gene>
    <name evidence="2" type="ORF">BN2614_LOCUS2</name>
</gene>
<name>A0A9X9LHV5_GULGU</name>
<dbReference type="Proteomes" id="UP000269945">
    <property type="component" value="Unassembled WGS sequence"/>
</dbReference>
<feature type="non-terminal residue" evidence="2">
    <location>
        <position position="1"/>
    </location>
</feature>
<proteinExistence type="predicted"/>